<dbReference type="Pfam" id="PF21834">
    <property type="entry name" value="DUF6894"/>
    <property type="match status" value="1"/>
</dbReference>
<dbReference type="EMBL" id="VOQR01000001">
    <property type="protein sequence ID" value="TXC71248.1"/>
    <property type="molecule type" value="Genomic_DNA"/>
</dbReference>
<keyword evidence="3" id="KW-1185">Reference proteome</keyword>
<protein>
    <recommendedName>
        <fullName evidence="1">DUF6894 domain-containing protein</fullName>
    </recommendedName>
</protein>
<reference evidence="2 3" key="1">
    <citation type="journal article" date="2013" name="Antonie Van Leeuwenhoek">
        <title>Sphingomonas ginsenosidivorax sp. nov., with the ability to transform ginsenosides.</title>
        <authorList>
            <person name="Jin X.F."/>
            <person name="Kim J.K."/>
            <person name="Liu Q.M."/>
            <person name="Kang M.S."/>
            <person name="He D."/>
            <person name="Jin F.X."/>
            <person name="Kim S.C."/>
            <person name="Im W.T."/>
        </authorList>
    </citation>
    <scope>NUCLEOTIDE SEQUENCE [LARGE SCALE GENOMIC DNA]</scope>
    <source>
        <strain evidence="2 3">KHI67</strain>
    </source>
</reference>
<dbReference type="RefSeq" id="WP_147082352.1">
    <property type="nucleotide sequence ID" value="NZ_VOQR01000001.1"/>
</dbReference>
<evidence type="ECO:0000259" key="1">
    <source>
        <dbReference type="Pfam" id="PF21834"/>
    </source>
</evidence>
<feature type="domain" description="DUF6894" evidence="1">
    <location>
        <begin position="4"/>
        <end position="70"/>
    </location>
</feature>
<accession>A0A5C6UH05</accession>
<evidence type="ECO:0000313" key="3">
    <source>
        <dbReference type="Proteomes" id="UP000321250"/>
    </source>
</evidence>
<sequence length="96" mass="11105">MPKFFFNVFNSEITTDYDGIEARDIEDAKLRARREFRSLIAATVIDTAELITDHRIDILNSERERVGQVYLRDVLTIRDPQGQKIDLPAKSSPKPR</sequence>
<dbReference type="AlphaFoldDB" id="A0A5C6UH05"/>
<dbReference type="InterPro" id="IPR054189">
    <property type="entry name" value="DUF6894"/>
</dbReference>
<organism evidence="2 3">
    <name type="scientific">Sphingomonas ginsenosidivorax</name>
    <dbReference type="NCBI Taxonomy" id="862135"/>
    <lineage>
        <taxon>Bacteria</taxon>
        <taxon>Pseudomonadati</taxon>
        <taxon>Pseudomonadota</taxon>
        <taxon>Alphaproteobacteria</taxon>
        <taxon>Sphingomonadales</taxon>
        <taxon>Sphingomonadaceae</taxon>
        <taxon>Sphingomonas</taxon>
    </lineage>
</organism>
<dbReference type="Proteomes" id="UP000321250">
    <property type="component" value="Unassembled WGS sequence"/>
</dbReference>
<evidence type="ECO:0000313" key="2">
    <source>
        <dbReference type="EMBL" id="TXC71248.1"/>
    </source>
</evidence>
<comment type="caution">
    <text evidence="2">The sequence shown here is derived from an EMBL/GenBank/DDBJ whole genome shotgun (WGS) entry which is preliminary data.</text>
</comment>
<name>A0A5C6UH05_9SPHN</name>
<dbReference type="OrthoDB" id="7476020at2"/>
<proteinExistence type="predicted"/>
<gene>
    <name evidence="2" type="ORF">FSB78_10040</name>
</gene>